<evidence type="ECO:0000259" key="8">
    <source>
        <dbReference type="Pfam" id="PF00710"/>
    </source>
</evidence>
<dbReference type="SFLD" id="SFLDS00057">
    <property type="entry name" value="Glutaminase/Asparaginase"/>
    <property type="match status" value="1"/>
</dbReference>
<dbReference type="GO" id="GO:0009066">
    <property type="term" value="P:aspartate family amino acid metabolic process"/>
    <property type="evidence" value="ECO:0007669"/>
    <property type="project" value="UniProtKB-ARBA"/>
</dbReference>
<comment type="similarity">
    <text evidence="1">Belongs to the asparaginase 1 family.</text>
</comment>
<sequence>MTTKKRNSVLLIFTGGTISMGENPETQSLAPLDTERVLSFIPELQMLHVNIASVSFSPLIDSSDVRPSDWLKIAETIYKYYDDFDGFVVLHGTDTMAYSAAALSFMLENLQKPVIFTGSQLPVGVLRSDAKENLITSIEIAAAKNEHGRAIVPEVCLFFEDKLMRGNRTTKRNSEEFNAFASFNYPELAHTGVHIKYFPHYIHYEEEVKFGYAHHFDTNVVVLKLFPGITETTVRAIYSIPGLRAVVLESFGSGNAPTDKWFYEIIREATDRGIVTVNVTQCRAGSVEMGRYEASVNLLKAGVLSGYDMTMEAATTKLMWLLGKYTSADDVRRMMVEPWRGEMSWPKAE</sequence>
<keyword evidence="3" id="KW-0378">Hydrolase</keyword>
<dbReference type="PIRSF" id="PIRSF500176">
    <property type="entry name" value="L_ASNase"/>
    <property type="match status" value="1"/>
</dbReference>
<comment type="caution">
    <text evidence="10">The sequence shown here is derived from an EMBL/GenBank/DDBJ whole genome shotgun (WGS) entry which is preliminary data.</text>
</comment>
<dbReference type="PROSITE" id="PS00917">
    <property type="entry name" value="ASN_GLN_ASE_2"/>
    <property type="match status" value="1"/>
</dbReference>
<proteinExistence type="inferred from homology"/>
<dbReference type="EC" id="3.5.1.1" evidence="2"/>
<dbReference type="CDD" id="cd08963">
    <property type="entry name" value="L-asparaginase_I"/>
    <property type="match status" value="1"/>
</dbReference>
<dbReference type="SMART" id="SM00870">
    <property type="entry name" value="Asparaginase"/>
    <property type="match status" value="1"/>
</dbReference>
<dbReference type="Pfam" id="PF00710">
    <property type="entry name" value="Asparaginase"/>
    <property type="match status" value="1"/>
</dbReference>
<evidence type="ECO:0000256" key="7">
    <source>
        <dbReference type="PROSITE-ProRule" id="PRU10100"/>
    </source>
</evidence>
<dbReference type="AlphaFoldDB" id="A0A940DIV0"/>
<evidence type="ECO:0000313" key="11">
    <source>
        <dbReference type="Proteomes" id="UP000712007"/>
    </source>
</evidence>
<dbReference type="PROSITE" id="PS00144">
    <property type="entry name" value="ASN_GLN_ASE_1"/>
    <property type="match status" value="1"/>
</dbReference>
<dbReference type="InterPro" id="IPR020827">
    <property type="entry name" value="Asparaginase/glutaminase_AS1"/>
</dbReference>
<evidence type="ECO:0000256" key="5">
    <source>
        <dbReference type="PIRSR" id="PIRSR001220-2"/>
    </source>
</evidence>
<dbReference type="InterPro" id="IPR040919">
    <property type="entry name" value="Asparaginase_C"/>
</dbReference>
<organism evidence="10 11">
    <name type="scientific">Candidatus Aphodosoma intestinipullorum</name>
    <dbReference type="NCBI Taxonomy" id="2840674"/>
    <lineage>
        <taxon>Bacteria</taxon>
        <taxon>Pseudomonadati</taxon>
        <taxon>Bacteroidota</taxon>
        <taxon>Bacteroidia</taxon>
        <taxon>Bacteroidales</taxon>
        <taxon>Candidatus Aphodosoma</taxon>
    </lineage>
</organism>
<accession>A0A940DIV0</accession>
<feature type="active site" evidence="7">
    <location>
        <position position="93"/>
    </location>
</feature>
<feature type="domain" description="Asparaginase/glutaminase C-terminal" evidence="9">
    <location>
        <begin position="219"/>
        <end position="335"/>
    </location>
</feature>
<dbReference type="EMBL" id="JADIMV010000018">
    <property type="protein sequence ID" value="MBO8439181.1"/>
    <property type="molecule type" value="Genomic_DNA"/>
</dbReference>
<feature type="active site" description="O-isoaspartyl threonine intermediate" evidence="4">
    <location>
        <position position="17"/>
    </location>
</feature>
<reference evidence="10" key="1">
    <citation type="submission" date="2020-10" db="EMBL/GenBank/DDBJ databases">
        <authorList>
            <person name="Gilroy R."/>
        </authorList>
    </citation>
    <scope>NUCLEOTIDE SEQUENCE</scope>
    <source>
        <strain evidence="10">3924</strain>
    </source>
</reference>
<dbReference type="Proteomes" id="UP000712007">
    <property type="component" value="Unassembled WGS sequence"/>
</dbReference>
<dbReference type="InterPro" id="IPR006033">
    <property type="entry name" value="AsnA_fam"/>
</dbReference>
<dbReference type="FunFam" id="3.40.50.40:FF:000001">
    <property type="entry name" value="L-asparaginase 1"/>
    <property type="match status" value="1"/>
</dbReference>
<gene>
    <name evidence="10" type="ORF">IAC51_00845</name>
</gene>
<dbReference type="PRINTS" id="PR00139">
    <property type="entry name" value="ASNGLNASE"/>
</dbReference>
<evidence type="ECO:0000256" key="4">
    <source>
        <dbReference type="PIRSR" id="PIRSR001220-1"/>
    </source>
</evidence>
<dbReference type="Gene3D" id="3.40.50.40">
    <property type="match status" value="1"/>
</dbReference>
<dbReference type="NCBIfam" id="TIGR00519">
    <property type="entry name" value="asnASE_I"/>
    <property type="match status" value="1"/>
</dbReference>
<evidence type="ECO:0000256" key="1">
    <source>
        <dbReference type="ARBA" id="ARBA00010518"/>
    </source>
</evidence>
<reference evidence="10" key="2">
    <citation type="journal article" date="2021" name="PeerJ">
        <title>Extensive microbial diversity within the chicken gut microbiome revealed by metagenomics and culture.</title>
        <authorList>
            <person name="Gilroy R."/>
            <person name="Ravi A."/>
            <person name="Getino M."/>
            <person name="Pursley I."/>
            <person name="Horton D.L."/>
            <person name="Alikhan N.F."/>
            <person name="Baker D."/>
            <person name="Gharbi K."/>
            <person name="Hall N."/>
            <person name="Watson M."/>
            <person name="Adriaenssens E.M."/>
            <person name="Foster-Nyarko E."/>
            <person name="Jarju S."/>
            <person name="Secka A."/>
            <person name="Antonio M."/>
            <person name="Oren A."/>
            <person name="Chaudhuri R.R."/>
            <person name="La Ragione R."/>
            <person name="Hildebrand F."/>
            <person name="Pallen M.J."/>
        </authorList>
    </citation>
    <scope>NUCLEOTIDE SEQUENCE</scope>
    <source>
        <strain evidence="10">3924</strain>
    </source>
</reference>
<dbReference type="PIRSF" id="PIRSF001220">
    <property type="entry name" value="L-ASNase_gatD"/>
    <property type="match status" value="1"/>
</dbReference>
<evidence type="ECO:0000256" key="2">
    <source>
        <dbReference type="ARBA" id="ARBA00012920"/>
    </source>
</evidence>
<dbReference type="InterPro" id="IPR027474">
    <property type="entry name" value="L-asparaginase_N"/>
</dbReference>
<feature type="binding site" evidence="5">
    <location>
        <begin position="93"/>
        <end position="94"/>
    </location>
    <ligand>
        <name>substrate</name>
    </ligand>
</feature>
<dbReference type="InterPro" id="IPR006034">
    <property type="entry name" value="Asparaginase/glutaminase-like"/>
</dbReference>
<dbReference type="SUPFAM" id="SSF53774">
    <property type="entry name" value="Glutaminase/Asparaginase"/>
    <property type="match status" value="1"/>
</dbReference>
<dbReference type="InterPro" id="IPR041725">
    <property type="entry name" value="L-asparaginase_I"/>
</dbReference>
<dbReference type="Gene3D" id="3.40.50.1170">
    <property type="entry name" value="L-asparaginase, N-terminal domain"/>
    <property type="match status" value="1"/>
</dbReference>
<dbReference type="PROSITE" id="PS51732">
    <property type="entry name" value="ASN_GLN_ASE_3"/>
    <property type="match status" value="1"/>
</dbReference>
<dbReference type="InterPro" id="IPR027475">
    <property type="entry name" value="Asparaginase/glutaminase_AS2"/>
</dbReference>
<dbReference type="InterPro" id="IPR037152">
    <property type="entry name" value="L-asparaginase_N_sf"/>
</dbReference>
<dbReference type="PANTHER" id="PTHR11707:SF28">
    <property type="entry name" value="60 KDA LYSOPHOSPHOLIPASE"/>
    <property type="match status" value="1"/>
</dbReference>
<feature type="active site" evidence="6">
    <location>
        <position position="17"/>
    </location>
</feature>
<name>A0A940DIV0_9BACT</name>
<evidence type="ECO:0000259" key="9">
    <source>
        <dbReference type="Pfam" id="PF17763"/>
    </source>
</evidence>
<evidence type="ECO:0000313" key="10">
    <source>
        <dbReference type="EMBL" id="MBO8439181.1"/>
    </source>
</evidence>
<dbReference type="Pfam" id="PF17763">
    <property type="entry name" value="Asparaginase_C"/>
    <property type="match status" value="1"/>
</dbReference>
<dbReference type="FunFam" id="3.40.50.1170:FF:000001">
    <property type="entry name" value="L-asparaginase 2"/>
    <property type="match status" value="1"/>
</dbReference>
<evidence type="ECO:0000256" key="6">
    <source>
        <dbReference type="PROSITE-ProRule" id="PRU10099"/>
    </source>
</evidence>
<feature type="domain" description="L-asparaginase N-terminal" evidence="8">
    <location>
        <begin position="9"/>
        <end position="198"/>
    </location>
</feature>
<dbReference type="PANTHER" id="PTHR11707">
    <property type="entry name" value="L-ASPARAGINASE"/>
    <property type="match status" value="1"/>
</dbReference>
<feature type="binding site" evidence="5">
    <location>
        <position position="62"/>
    </location>
    <ligand>
        <name>substrate</name>
    </ligand>
</feature>
<dbReference type="InterPro" id="IPR027473">
    <property type="entry name" value="L-asparaginase_C"/>
</dbReference>
<evidence type="ECO:0000256" key="3">
    <source>
        <dbReference type="ARBA" id="ARBA00022801"/>
    </source>
</evidence>
<dbReference type="GO" id="GO:0004067">
    <property type="term" value="F:asparaginase activity"/>
    <property type="evidence" value="ECO:0007669"/>
    <property type="project" value="UniProtKB-UniRule"/>
</dbReference>
<protein>
    <recommendedName>
        <fullName evidence="2">asparaginase</fullName>
        <ecNumber evidence="2">3.5.1.1</ecNumber>
    </recommendedName>
</protein>
<dbReference type="InterPro" id="IPR036152">
    <property type="entry name" value="Asp/glu_Ase-like_sf"/>
</dbReference>